<evidence type="ECO:0000313" key="10">
    <source>
        <dbReference type="EMBL" id="MCW3711261.1"/>
    </source>
</evidence>
<feature type="transmembrane region" description="Helical" evidence="9">
    <location>
        <begin position="381"/>
        <end position="401"/>
    </location>
</feature>
<dbReference type="AlphaFoldDB" id="A0ABD4UA10"/>
<comment type="caution">
    <text evidence="10">The sequence shown here is derived from an EMBL/GenBank/DDBJ whole genome shotgun (WGS) entry which is preliminary data.</text>
</comment>
<dbReference type="GO" id="GO:0015293">
    <property type="term" value="F:symporter activity"/>
    <property type="evidence" value="ECO:0007669"/>
    <property type="project" value="UniProtKB-KW"/>
</dbReference>
<accession>A0ABD4UA10</accession>
<evidence type="ECO:0000256" key="4">
    <source>
        <dbReference type="ARBA" id="ARBA00022692"/>
    </source>
</evidence>
<dbReference type="GO" id="GO:0005886">
    <property type="term" value="C:plasma membrane"/>
    <property type="evidence" value="ECO:0007669"/>
    <property type="project" value="UniProtKB-SubCell"/>
</dbReference>
<comment type="subcellular location">
    <subcellularLocation>
        <location evidence="1">Cell membrane</location>
        <topology evidence="1">Multi-pass membrane protein</topology>
    </subcellularLocation>
</comment>
<dbReference type="GO" id="GO:0006835">
    <property type="term" value="P:dicarboxylic acid transport"/>
    <property type="evidence" value="ECO:0007669"/>
    <property type="project" value="UniProtKB-ARBA"/>
</dbReference>
<dbReference type="PROSITE" id="PS00714">
    <property type="entry name" value="NA_DICARBOXYL_SYMP_2"/>
    <property type="match status" value="1"/>
</dbReference>
<dbReference type="SUPFAM" id="SSF118215">
    <property type="entry name" value="Proton glutamate symport protein"/>
    <property type="match status" value="1"/>
</dbReference>
<dbReference type="InterPro" id="IPR001991">
    <property type="entry name" value="Na-dicarboxylate_symporter"/>
</dbReference>
<proteinExistence type="predicted"/>
<protein>
    <submittedName>
        <fullName evidence="10">C4-dicarboxylate transporter DctA</fullName>
    </submittedName>
</protein>
<keyword evidence="4 9" id="KW-0812">Transmembrane</keyword>
<dbReference type="Proteomes" id="UP000191686">
    <property type="component" value="Unassembled WGS sequence"/>
</dbReference>
<feature type="transmembrane region" description="Helical" evidence="9">
    <location>
        <begin position="76"/>
        <end position="97"/>
    </location>
</feature>
<feature type="transmembrane region" description="Helical" evidence="9">
    <location>
        <begin position="219"/>
        <end position="245"/>
    </location>
</feature>
<dbReference type="InterPro" id="IPR036458">
    <property type="entry name" value="Na:dicarbo_symporter_sf"/>
</dbReference>
<keyword evidence="5" id="KW-0769">Symport</keyword>
<feature type="transmembrane region" description="Helical" evidence="9">
    <location>
        <begin position="188"/>
        <end position="207"/>
    </location>
</feature>
<dbReference type="NCBIfam" id="NF009587">
    <property type="entry name" value="PRK13027.1"/>
    <property type="match status" value="1"/>
</dbReference>
<keyword evidence="6 9" id="KW-1133">Transmembrane helix</keyword>
<reference evidence="10 11" key="1">
    <citation type="journal article" date="2017" name="Front. Microbiol.">
        <title>Genomics reveals a unique clone of Burkholderia cenocepacia harbouring an actively excising novel genomic island.</title>
        <authorList>
            <person name="Patil P."/>
            <person name="Mali S."/>
            <person name="Midha S."/>
            <person name="Gautam V."/>
            <person name="Dash L."/>
            <person name="Kumar S."/>
            <person name="Shastri J."/>
            <person name="Singhal L."/>
            <person name="Patil P.B."/>
        </authorList>
    </citation>
    <scope>NUCLEOTIDE SEQUENCE [LARGE SCALE GENOMIC DNA]</scope>
    <source>
        <strain evidence="10 11">BC-19</strain>
    </source>
</reference>
<dbReference type="InterPro" id="IPR018107">
    <property type="entry name" value="Na-dicarboxylate_symporter_CS"/>
</dbReference>
<evidence type="ECO:0000256" key="8">
    <source>
        <dbReference type="ARBA" id="ARBA00053346"/>
    </source>
</evidence>
<evidence type="ECO:0000256" key="7">
    <source>
        <dbReference type="ARBA" id="ARBA00023136"/>
    </source>
</evidence>
<feature type="transmembrane region" description="Helical" evidence="9">
    <location>
        <begin position="47"/>
        <end position="64"/>
    </location>
</feature>
<sequence length="439" mass="46483">MSKFLNSLFGRVVVALILGGALGAFFPHFAESLRPLGDGFLKLIKMVIGPIVFCVVVSGMANAGDLKKVGRVGLKAVVYFEVMTTLALGIGLVLAWLTRPGVGMNIDLRSLDAASLSTYAKNAESLKDTAGYLMKIIPETAIDAFAKGDILQILVFAVLFGSALSLLGDKAQRVNSLIEELSHVFFRIIGFIIKLAPLGVLGAIAFTTGKYGVASLKQLGYLVAVFYLSCFVFVTVVLGAVMRLAGFSVFKLIRYLREELSIVLGTASSDAVLPQVMSKLEYMGIKDSTVGLVIPTGYSFNLDGFSIYLTLAVLFIAQATNTPLSTHDLIVVLLVSLVTSKGAHGIPGSAIVILAATLSAIPAIPVLGLVLILPVDWFVGIARALTNLIGNCVATVVVAVWENDIDRARAKRVLNRELRYVADAPGSAAPVAGDQAHAL</sequence>
<dbReference type="PRINTS" id="PR00173">
    <property type="entry name" value="EDTRNSPORT"/>
</dbReference>
<keyword evidence="3" id="KW-1003">Cell membrane</keyword>
<dbReference type="PANTHER" id="PTHR42865">
    <property type="entry name" value="PROTON/GLUTAMATE-ASPARTATE SYMPORTER"/>
    <property type="match status" value="1"/>
</dbReference>
<evidence type="ECO:0000256" key="9">
    <source>
        <dbReference type="SAM" id="Phobius"/>
    </source>
</evidence>
<feature type="transmembrane region" description="Helical" evidence="9">
    <location>
        <begin position="350"/>
        <end position="375"/>
    </location>
</feature>
<evidence type="ECO:0000256" key="6">
    <source>
        <dbReference type="ARBA" id="ARBA00022989"/>
    </source>
</evidence>
<dbReference type="PANTHER" id="PTHR42865:SF1">
    <property type="entry name" value="AEROBIC C4-DICARBOXYLATE TRANSPORT PROTEIN"/>
    <property type="match status" value="1"/>
</dbReference>
<dbReference type="RefSeq" id="WP_080324660.1">
    <property type="nucleotide sequence ID" value="NZ_JYMX02000004.1"/>
</dbReference>
<evidence type="ECO:0000256" key="2">
    <source>
        <dbReference type="ARBA" id="ARBA00022448"/>
    </source>
</evidence>
<gene>
    <name evidence="10" type="ORF">UE95_008155</name>
</gene>
<organism evidence="10 11">
    <name type="scientific">Burkholderia cenocepacia</name>
    <dbReference type="NCBI Taxonomy" id="95486"/>
    <lineage>
        <taxon>Bacteria</taxon>
        <taxon>Pseudomonadati</taxon>
        <taxon>Pseudomonadota</taxon>
        <taxon>Betaproteobacteria</taxon>
        <taxon>Burkholderiales</taxon>
        <taxon>Burkholderiaceae</taxon>
        <taxon>Burkholderia</taxon>
        <taxon>Burkholderia cepacia complex</taxon>
    </lineage>
</organism>
<name>A0ABD4UA10_9BURK</name>
<keyword evidence="2" id="KW-0813">Transport</keyword>
<feature type="transmembrane region" description="Helical" evidence="9">
    <location>
        <begin position="150"/>
        <end position="167"/>
    </location>
</feature>
<dbReference type="FunFam" id="1.10.3860.10:FF:000001">
    <property type="entry name" value="C4-dicarboxylate transport protein"/>
    <property type="match status" value="1"/>
</dbReference>
<comment type="function">
    <text evidence="8">Responsible for the transport of dicarboxylates such as succinate, fumarate, and malate from the periplasm across the membrane.</text>
</comment>
<dbReference type="NCBIfam" id="NF002461">
    <property type="entry name" value="PRK01663.1"/>
    <property type="match status" value="1"/>
</dbReference>
<evidence type="ECO:0000313" key="11">
    <source>
        <dbReference type="Proteomes" id="UP000191686"/>
    </source>
</evidence>
<dbReference type="Gene3D" id="1.10.3860.10">
    <property type="entry name" value="Sodium:dicarboxylate symporter"/>
    <property type="match status" value="1"/>
</dbReference>
<dbReference type="EMBL" id="JYMX02000004">
    <property type="protein sequence ID" value="MCW3711261.1"/>
    <property type="molecule type" value="Genomic_DNA"/>
</dbReference>
<evidence type="ECO:0000256" key="3">
    <source>
        <dbReference type="ARBA" id="ARBA00022475"/>
    </source>
</evidence>
<evidence type="ECO:0000256" key="1">
    <source>
        <dbReference type="ARBA" id="ARBA00004651"/>
    </source>
</evidence>
<dbReference type="Pfam" id="PF00375">
    <property type="entry name" value="SDF"/>
    <property type="match status" value="1"/>
</dbReference>
<dbReference type="PROSITE" id="PS00713">
    <property type="entry name" value="NA_DICARBOXYL_SYMP_1"/>
    <property type="match status" value="1"/>
</dbReference>
<evidence type="ECO:0000256" key="5">
    <source>
        <dbReference type="ARBA" id="ARBA00022847"/>
    </source>
</evidence>
<reference evidence="10 11" key="2">
    <citation type="journal article" date="2017" name="Front. Microbiol.">
        <title>Genomics Reveals a Unique Clone of Burkholderia cenocepacia Harboring an Actively Excising Novel Genomic Island.</title>
        <authorList>
            <person name="Patil P.P."/>
            <person name="Mali S."/>
            <person name="Midha S."/>
            <person name="Gautam V."/>
            <person name="Dash L."/>
            <person name="Kumar S."/>
            <person name="Shastri J."/>
            <person name="Singhal L."/>
            <person name="Patil P.B."/>
        </authorList>
    </citation>
    <scope>NUCLEOTIDE SEQUENCE [LARGE SCALE GENOMIC DNA]</scope>
    <source>
        <strain evidence="10 11">BC-19</strain>
    </source>
</reference>
<keyword evidence="7 9" id="KW-0472">Membrane</keyword>